<evidence type="ECO:0000313" key="1">
    <source>
        <dbReference type="EMBL" id="KKN14523.1"/>
    </source>
</evidence>
<gene>
    <name evidence="1" type="ORF">LCGC14_0995260</name>
</gene>
<accession>A0A0F9RAX9</accession>
<dbReference type="EMBL" id="LAZR01003807">
    <property type="protein sequence ID" value="KKN14523.1"/>
    <property type="molecule type" value="Genomic_DNA"/>
</dbReference>
<dbReference type="AlphaFoldDB" id="A0A0F9RAX9"/>
<name>A0A0F9RAX9_9ZZZZ</name>
<comment type="caution">
    <text evidence="1">The sequence shown here is derived from an EMBL/GenBank/DDBJ whole genome shotgun (WGS) entry which is preliminary data.</text>
</comment>
<sequence>MLTITTESGAVYYIEGSNVRGGSLEIQKGTLISGEPFIGQIMLIETPERHHLNPHFSTAGVQTTPIVEIEETLDNEEIL</sequence>
<organism evidence="1">
    <name type="scientific">marine sediment metagenome</name>
    <dbReference type="NCBI Taxonomy" id="412755"/>
    <lineage>
        <taxon>unclassified sequences</taxon>
        <taxon>metagenomes</taxon>
        <taxon>ecological metagenomes</taxon>
    </lineage>
</organism>
<protein>
    <submittedName>
        <fullName evidence="1">Uncharacterized protein</fullName>
    </submittedName>
</protein>
<reference evidence="1" key="1">
    <citation type="journal article" date="2015" name="Nature">
        <title>Complex archaea that bridge the gap between prokaryotes and eukaryotes.</title>
        <authorList>
            <person name="Spang A."/>
            <person name="Saw J.H."/>
            <person name="Jorgensen S.L."/>
            <person name="Zaremba-Niedzwiedzka K."/>
            <person name="Martijn J."/>
            <person name="Lind A.E."/>
            <person name="van Eijk R."/>
            <person name="Schleper C."/>
            <person name="Guy L."/>
            <person name="Ettema T.J."/>
        </authorList>
    </citation>
    <scope>NUCLEOTIDE SEQUENCE</scope>
</reference>
<proteinExistence type="predicted"/>